<comment type="subcellular location">
    <subcellularLocation>
        <location evidence="1">Membrane</location>
        <topology evidence="1">Multi-pass membrane protein</topology>
    </subcellularLocation>
</comment>
<dbReference type="EMBL" id="HBER01014519">
    <property type="protein sequence ID" value="CAD8532032.1"/>
    <property type="molecule type" value="Transcribed_RNA"/>
</dbReference>
<dbReference type="PANTHER" id="PTHR11266:SF17">
    <property type="entry name" value="PROTEIN MPV17"/>
    <property type="match status" value="1"/>
</dbReference>
<proteinExistence type="inferred from homology"/>
<evidence type="ECO:0000256" key="2">
    <source>
        <dbReference type="ARBA" id="ARBA00006824"/>
    </source>
</evidence>
<keyword evidence="4 6" id="KW-1133">Transmembrane helix</keyword>
<dbReference type="Pfam" id="PF04117">
    <property type="entry name" value="Mpv17_PMP22"/>
    <property type="match status" value="1"/>
</dbReference>
<evidence type="ECO:0000256" key="3">
    <source>
        <dbReference type="ARBA" id="ARBA00022692"/>
    </source>
</evidence>
<dbReference type="GO" id="GO:0016020">
    <property type="term" value="C:membrane"/>
    <property type="evidence" value="ECO:0007669"/>
    <property type="project" value="UniProtKB-SubCell"/>
</dbReference>
<protein>
    <recommendedName>
        <fullName evidence="9">Peroxisomal membrane protein MPV17</fullName>
    </recommendedName>
</protein>
<organism evidence="8">
    <name type="scientific">Calcidiscus leptoporus</name>
    <dbReference type="NCBI Taxonomy" id="127549"/>
    <lineage>
        <taxon>Eukaryota</taxon>
        <taxon>Haptista</taxon>
        <taxon>Haptophyta</taxon>
        <taxon>Prymnesiophyceae</taxon>
        <taxon>Coccolithales</taxon>
        <taxon>Calcidiscaceae</taxon>
        <taxon>Calcidiscus</taxon>
    </lineage>
</organism>
<feature type="transmembrane region" description="Helical" evidence="6">
    <location>
        <begin position="162"/>
        <end position="181"/>
    </location>
</feature>
<evidence type="ECO:0000256" key="4">
    <source>
        <dbReference type="ARBA" id="ARBA00022989"/>
    </source>
</evidence>
<feature type="transmembrane region" description="Helical" evidence="6">
    <location>
        <begin position="116"/>
        <end position="138"/>
    </location>
</feature>
<evidence type="ECO:0000256" key="5">
    <source>
        <dbReference type="ARBA" id="ARBA00023136"/>
    </source>
</evidence>
<keyword evidence="5 6" id="KW-0472">Membrane</keyword>
<evidence type="ECO:0000256" key="7">
    <source>
        <dbReference type="SAM" id="MobiDB-lite"/>
    </source>
</evidence>
<evidence type="ECO:0000256" key="6">
    <source>
        <dbReference type="RuleBase" id="RU363053"/>
    </source>
</evidence>
<keyword evidence="3 6" id="KW-0812">Transmembrane</keyword>
<evidence type="ECO:0000313" key="8">
    <source>
        <dbReference type="EMBL" id="CAD8532032.1"/>
    </source>
</evidence>
<name>A0A7S0NSY3_9EUKA</name>
<comment type="similarity">
    <text evidence="2 6">Belongs to the peroxisomal membrane protein PXMP2/4 family.</text>
</comment>
<dbReference type="InterPro" id="IPR007248">
    <property type="entry name" value="Mpv17_PMP22"/>
</dbReference>
<feature type="region of interest" description="Disordered" evidence="7">
    <location>
        <begin position="38"/>
        <end position="68"/>
    </location>
</feature>
<sequence>MTPALHRTRTSTAQMAIGASSGASPFRALRAAVRLQETEVAGGGGGGGDGGDTSERPEGPDDGEDDTNPLVKVWKGYEQLLEEKPLLMKALTSFTGFAIGDILAQKFIQKTSPFDWLRLFRLASFGFLVHGTSSHWFYGKLDGLIPGTTAAVVFTKVFIDQVLWNPIFGIMFFSYVALLEVKGLDYVIDKTKTELLTQVTGSWKVWPIAHAINFRFIPSSQRVLYINTIQIGYNCFLSLISNR</sequence>
<reference evidence="8" key="1">
    <citation type="submission" date="2021-01" db="EMBL/GenBank/DDBJ databases">
        <authorList>
            <person name="Corre E."/>
            <person name="Pelletier E."/>
            <person name="Niang G."/>
            <person name="Scheremetjew M."/>
            <person name="Finn R."/>
            <person name="Kale V."/>
            <person name="Holt S."/>
            <person name="Cochrane G."/>
            <person name="Meng A."/>
            <person name="Brown T."/>
            <person name="Cohen L."/>
        </authorList>
    </citation>
    <scope>NUCLEOTIDE SEQUENCE</scope>
    <source>
        <strain evidence="8">RCC1130</strain>
    </source>
</reference>
<dbReference type="PANTHER" id="PTHR11266">
    <property type="entry name" value="PEROXISOMAL MEMBRANE PROTEIN 2, PXMP2 MPV17"/>
    <property type="match status" value="1"/>
</dbReference>
<gene>
    <name evidence="8" type="ORF">CLEP1334_LOCUS7284</name>
</gene>
<dbReference type="GO" id="GO:0005737">
    <property type="term" value="C:cytoplasm"/>
    <property type="evidence" value="ECO:0007669"/>
    <property type="project" value="TreeGrafter"/>
</dbReference>
<evidence type="ECO:0008006" key="9">
    <source>
        <dbReference type="Google" id="ProtNLM"/>
    </source>
</evidence>
<dbReference type="AlphaFoldDB" id="A0A7S0NSY3"/>
<feature type="compositionally biased region" description="Gly residues" evidence="7">
    <location>
        <begin position="41"/>
        <end position="51"/>
    </location>
</feature>
<accession>A0A7S0NSY3</accession>
<evidence type="ECO:0000256" key="1">
    <source>
        <dbReference type="ARBA" id="ARBA00004141"/>
    </source>
</evidence>